<dbReference type="Proteomes" id="UP000748308">
    <property type="component" value="Unassembled WGS sequence"/>
</dbReference>
<dbReference type="PROSITE" id="PS00409">
    <property type="entry name" value="PROKAR_NTER_METHYL"/>
    <property type="match status" value="1"/>
</dbReference>
<reference evidence="1" key="1">
    <citation type="submission" date="2019-03" db="EMBL/GenBank/DDBJ databases">
        <title>Lake Tanganyika Metagenome-Assembled Genomes (MAGs).</title>
        <authorList>
            <person name="Tran P."/>
        </authorList>
    </citation>
    <scope>NUCLEOTIDE SEQUENCE</scope>
    <source>
        <strain evidence="1">M_DeepCast_400m_m2_100</strain>
    </source>
</reference>
<accession>A0A937XDS3</accession>
<protein>
    <submittedName>
        <fullName evidence="1">Uncharacterized protein</fullName>
    </submittedName>
</protein>
<evidence type="ECO:0000313" key="1">
    <source>
        <dbReference type="EMBL" id="MBM3318073.1"/>
    </source>
</evidence>
<organism evidence="1 2">
    <name type="scientific">Eiseniibacteriota bacterium</name>
    <dbReference type="NCBI Taxonomy" id="2212470"/>
    <lineage>
        <taxon>Bacteria</taxon>
        <taxon>Candidatus Eiseniibacteriota</taxon>
    </lineage>
</organism>
<name>A0A937XDS3_UNCEI</name>
<proteinExistence type="predicted"/>
<sequence length="167" mass="17717">MTATRSRRPAGLTLVELAIGLVLALVVVLAAHTLHLGVGRSLHTGARKLLAQREATLLATGVSRQARVAAGFRIYELPDRDTPADSGDGLALWDAAGVPLGRLEWSDTLRTLVDSAGSPLTSMKLQEVRFRRDPASAGTVLYRFAVDDEKGGLVHIESAACLRNGAP</sequence>
<evidence type="ECO:0000313" key="2">
    <source>
        <dbReference type="Proteomes" id="UP000748308"/>
    </source>
</evidence>
<comment type="caution">
    <text evidence="1">The sequence shown here is derived from an EMBL/GenBank/DDBJ whole genome shotgun (WGS) entry which is preliminary data.</text>
</comment>
<dbReference type="AlphaFoldDB" id="A0A937XDS3"/>
<gene>
    <name evidence="1" type="ORF">FJY75_09505</name>
</gene>
<dbReference type="InterPro" id="IPR012902">
    <property type="entry name" value="N_methyl_site"/>
</dbReference>
<dbReference type="EMBL" id="VGIY01000254">
    <property type="protein sequence ID" value="MBM3318073.1"/>
    <property type="molecule type" value="Genomic_DNA"/>
</dbReference>